<name>A0A6C0KKL5_9ZZZZ</name>
<proteinExistence type="predicted"/>
<evidence type="ECO:0008006" key="2">
    <source>
        <dbReference type="Google" id="ProtNLM"/>
    </source>
</evidence>
<dbReference type="Gene3D" id="2.60.120.620">
    <property type="entry name" value="q2cbj1_9rhob like domain"/>
    <property type="match status" value="1"/>
</dbReference>
<sequence>MENIQIIDDFFDEPILHEIIDKINKETYFCNCTNNHNLNLNTDIPFWKSKLNNDRIYFNDYLPNIINSKLQQNYKLKRVYLIGQTYQQNSNYHEDSNISTAITICLYLNNNYTDNDGYLYIKIPGQKTIMTIEPKMNRIVVFPAIYRHRGNGLNDDELRNCLAFKFVNGTF</sequence>
<dbReference type="EMBL" id="MN740891">
    <property type="protein sequence ID" value="QHU16874.1"/>
    <property type="molecule type" value="Genomic_DNA"/>
</dbReference>
<reference evidence="1" key="1">
    <citation type="journal article" date="2020" name="Nature">
        <title>Giant virus diversity and host interactions through global metagenomics.</title>
        <authorList>
            <person name="Schulz F."/>
            <person name="Roux S."/>
            <person name="Paez-Espino D."/>
            <person name="Jungbluth S."/>
            <person name="Walsh D.A."/>
            <person name="Denef V.J."/>
            <person name="McMahon K.D."/>
            <person name="Konstantinidis K.T."/>
            <person name="Eloe-Fadrosh E.A."/>
            <person name="Kyrpides N.C."/>
            <person name="Woyke T."/>
        </authorList>
    </citation>
    <scope>NUCLEOTIDE SEQUENCE</scope>
    <source>
        <strain evidence="1">GVMAG-S-3300012000-53</strain>
    </source>
</reference>
<accession>A0A6C0KKL5</accession>
<evidence type="ECO:0000313" key="1">
    <source>
        <dbReference type="EMBL" id="QHU16874.1"/>
    </source>
</evidence>
<organism evidence="1">
    <name type="scientific">viral metagenome</name>
    <dbReference type="NCBI Taxonomy" id="1070528"/>
    <lineage>
        <taxon>unclassified sequences</taxon>
        <taxon>metagenomes</taxon>
        <taxon>organismal metagenomes</taxon>
    </lineage>
</organism>
<dbReference type="AlphaFoldDB" id="A0A6C0KKL5"/>
<protein>
    <recommendedName>
        <fullName evidence="2">Prolyl 4-hydroxylase alpha subunit Fe(2+) 2OG dioxygenase domain-containing protein</fullName>
    </recommendedName>
</protein>